<proteinExistence type="predicted"/>
<dbReference type="RefSeq" id="WP_217792293.1">
    <property type="nucleotide sequence ID" value="NZ_JAHSPG010000012.1"/>
</dbReference>
<evidence type="ECO:0000313" key="2">
    <source>
        <dbReference type="EMBL" id="MBV4358581.1"/>
    </source>
</evidence>
<comment type="caution">
    <text evidence="2">The sequence shown here is derived from an EMBL/GenBank/DDBJ whole genome shotgun (WGS) entry which is preliminary data.</text>
</comment>
<organism evidence="2 3">
    <name type="scientific">Pinibacter aurantiacus</name>
    <dbReference type="NCBI Taxonomy" id="2851599"/>
    <lineage>
        <taxon>Bacteria</taxon>
        <taxon>Pseudomonadati</taxon>
        <taxon>Bacteroidota</taxon>
        <taxon>Chitinophagia</taxon>
        <taxon>Chitinophagales</taxon>
        <taxon>Chitinophagaceae</taxon>
        <taxon>Pinibacter</taxon>
    </lineage>
</organism>
<name>A0A9E2S915_9BACT</name>
<dbReference type="Proteomes" id="UP000812270">
    <property type="component" value="Unassembled WGS sequence"/>
</dbReference>
<dbReference type="CDD" id="cd19086">
    <property type="entry name" value="AKR_AKR11C1"/>
    <property type="match status" value="1"/>
</dbReference>
<keyword evidence="3" id="KW-1185">Reference proteome</keyword>
<dbReference type="Pfam" id="PF00248">
    <property type="entry name" value="Aldo_ket_red"/>
    <property type="match status" value="1"/>
</dbReference>
<evidence type="ECO:0000259" key="1">
    <source>
        <dbReference type="Pfam" id="PF00248"/>
    </source>
</evidence>
<accession>A0A9E2S915</accession>
<sequence length="299" mass="33809">MKYKTLGESDLSISRISFGCMSLQKENYIENEKLLLKAFEKGINFFDTADLYDSGENEITLGKALKSIRDRVIISTKVGNQMRPDGKSWDWNPTKDYILSGVEQSMKRLQTDYIDLYQLHGGTIGDPIDETIEAFEILKQQGKIRFYGISSIRPNVITEYVKRSDIVSVMMQYSLLDRRPEQTCLALLQENNIGVLARGSLAKGILTGKPSDNYLDYNQLSISKASSSIKEFSTNWRTPAETAIQFALHHPAITSAVVGIRTEDQLNDAIGALEKPMLTEDEYSQIARSIPINYYKEHL</sequence>
<dbReference type="InterPro" id="IPR023210">
    <property type="entry name" value="NADP_OxRdtase_dom"/>
</dbReference>
<feature type="domain" description="NADP-dependent oxidoreductase" evidence="1">
    <location>
        <begin position="15"/>
        <end position="287"/>
    </location>
</feature>
<dbReference type="InterPro" id="IPR053135">
    <property type="entry name" value="AKR2_Oxidoreductase"/>
</dbReference>
<reference evidence="2" key="1">
    <citation type="submission" date="2021-06" db="EMBL/GenBank/DDBJ databases">
        <authorList>
            <person name="Huq M.A."/>
        </authorList>
    </citation>
    <scope>NUCLEOTIDE SEQUENCE</scope>
    <source>
        <strain evidence="2">MAH-26</strain>
    </source>
</reference>
<dbReference type="PANTHER" id="PTHR43312:SF1">
    <property type="entry name" value="NADP-DEPENDENT OXIDOREDUCTASE DOMAIN-CONTAINING PROTEIN"/>
    <property type="match status" value="1"/>
</dbReference>
<protein>
    <submittedName>
        <fullName evidence="2">Aldo/keto reductase</fullName>
    </submittedName>
</protein>
<gene>
    <name evidence="2" type="ORF">KTO63_15560</name>
</gene>
<evidence type="ECO:0000313" key="3">
    <source>
        <dbReference type="Proteomes" id="UP000812270"/>
    </source>
</evidence>
<dbReference type="PANTHER" id="PTHR43312">
    <property type="entry name" value="D-THREO-ALDOSE 1-DEHYDROGENASE"/>
    <property type="match status" value="1"/>
</dbReference>
<dbReference type="AlphaFoldDB" id="A0A9E2S915"/>
<dbReference type="EMBL" id="JAHSPG010000012">
    <property type="protein sequence ID" value="MBV4358581.1"/>
    <property type="molecule type" value="Genomic_DNA"/>
</dbReference>